<accession>A0A8C6U4K8</accession>
<evidence type="ECO:0000256" key="10">
    <source>
        <dbReference type="SAM" id="Phobius"/>
    </source>
</evidence>
<dbReference type="PROSITE" id="PS00237">
    <property type="entry name" value="G_PROTEIN_RECEP_F1_1"/>
    <property type="match status" value="1"/>
</dbReference>
<dbReference type="GO" id="GO:0016493">
    <property type="term" value="F:C-C chemokine receptor activity"/>
    <property type="evidence" value="ECO:0007669"/>
    <property type="project" value="TreeGrafter"/>
</dbReference>
<keyword evidence="13" id="KW-1185">Reference proteome</keyword>
<dbReference type="InterPro" id="IPR017452">
    <property type="entry name" value="GPCR_Rhodpsn_7TM"/>
</dbReference>
<keyword evidence="6 10" id="KW-0472">Membrane</keyword>
<keyword evidence="5 9" id="KW-0297">G-protein coupled receptor</keyword>
<evidence type="ECO:0000256" key="7">
    <source>
        <dbReference type="ARBA" id="ARBA00023170"/>
    </source>
</evidence>
<evidence type="ECO:0000256" key="8">
    <source>
        <dbReference type="ARBA" id="ARBA00023224"/>
    </source>
</evidence>
<keyword evidence="8 9" id="KW-0807">Transducer</keyword>
<feature type="transmembrane region" description="Helical" evidence="10">
    <location>
        <begin position="93"/>
        <end position="114"/>
    </location>
</feature>
<dbReference type="PROSITE" id="PS51257">
    <property type="entry name" value="PROKAR_LIPOPROTEIN"/>
    <property type="match status" value="1"/>
</dbReference>
<evidence type="ECO:0000256" key="6">
    <source>
        <dbReference type="ARBA" id="ARBA00023136"/>
    </source>
</evidence>
<keyword evidence="2" id="KW-1003">Cell membrane</keyword>
<evidence type="ECO:0000313" key="12">
    <source>
        <dbReference type="Ensembl" id="ENSNMLP00000031115.1"/>
    </source>
</evidence>
<protein>
    <recommendedName>
        <fullName evidence="11">G-protein coupled receptors family 1 profile domain-containing protein</fullName>
    </recommendedName>
</protein>
<evidence type="ECO:0000313" key="13">
    <source>
        <dbReference type="Proteomes" id="UP000694523"/>
    </source>
</evidence>
<feature type="transmembrane region" description="Helical" evidence="10">
    <location>
        <begin position="12"/>
        <end position="35"/>
    </location>
</feature>
<dbReference type="SUPFAM" id="SSF81321">
    <property type="entry name" value="Family A G protein-coupled receptor-like"/>
    <property type="match status" value="1"/>
</dbReference>
<dbReference type="GO" id="GO:0019722">
    <property type="term" value="P:calcium-mediated signaling"/>
    <property type="evidence" value="ECO:0007669"/>
    <property type="project" value="TreeGrafter"/>
</dbReference>
<feature type="transmembrane region" description="Helical" evidence="10">
    <location>
        <begin position="145"/>
        <end position="164"/>
    </location>
</feature>
<dbReference type="PRINTS" id="PR00657">
    <property type="entry name" value="CCCHEMOKINER"/>
</dbReference>
<feature type="transmembrane region" description="Helical" evidence="10">
    <location>
        <begin position="227"/>
        <end position="244"/>
    </location>
</feature>
<evidence type="ECO:0000256" key="5">
    <source>
        <dbReference type="ARBA" id="ARBA00023040"/>
    </source>
</evidence>
<comment type="similarity">
    <text evidence="9">Belongs to the G-protein coupled receptor 1 family.</text>
</comment>
<dbReference type="GO" id="GO:0060326">
    <property type="term" value="P:cell chemotaxis"/>
    <property type="evidence" value="ECO:0007669"/>
    <property type="project" value="TreeGrafter"/>
</dbReference>
<evidence type="ECO:0000256" key="4">
    <source>
        <dbReference type="ARBA" id="ARBA00022989"/>
    </source>
</evidence>
<evidence type="ECO:0000256" key="3">
    <source>
        <dbReference type="ARBA" id="ARBA00022692"/>
    </source>
</evidence>
<dbReference type="Proteomes" id="UP000694523">
    <property type="component" value="Unplaced"/>
</dbReference>
<feature type="transmembrane region" description="Helical" evidence="10">
    <location>
        <begin position="55"/>
        <end position="73"/>
    </location>
</feature>
<dbReference type="PANTHER" id="PTHR10489:SF922">
    <property type="entry name" value="C-C CHEMOKINE RECEPTOR FAMILY-LIKE-RELATED"/>
    <property type="match status" value="1"/>
</dbReference>
<dbReference type="InterPro" id="IPR050119">
    <property type="entry name" value="CCR1-9-like"/>
</dbReference>
<proteinExistence type="inferred from homology"/>
<dbReference type="AlphaFoldDB" id="A0A8C6U4K8"/>
<dbReference type="Gene3D" id="1.20.1070.10">
    <property type="entry name" value="Rhodopsin 7-helix transmembrane proteins"/>
    <property type="match status" value="1"/>
</dbReference>
<dbReference type="PROSITE" id="PS50262">
    <property type="entry name" value="G_PROTEIN_RECEP_F1_2"/>
    <property type="match status" value="1"/>
</dbReference>
<dbReference type="GO" id="GO:0007204">
    <property type="term" value="P:positive regulation of cytosolic calcium ion concentration"/>
    <property type="evidence" value="ECO:0007669"/>
    <property type="project" value="TreeGrafter"/>
</dbReference>
<dbReference type="Pfam" id="PF00001">
    <property type="entry name" value="7tm_1"/>
    <property type="match status" value="1"/>
</dbReference>
<reference evidence="12" key="1">
    <citation type="submission" date="2025-08" db="UniProtKB">
        <authorList>
            <consortium name="Ensembl"/>
        </authorList>
    </citation>
    <scope>IDENTIFICATION</scope>
</reference>
<keyword evidence="4 10" id="KW-1133">Transmembrane helix</keyword>
<feature type="domain" description="G-protein coupled receptors family 1 profile" evidence="11">
    <location>
        <begin position="1"/>
        <end position="241"/>
    </location>
</feature>
<dbReference type="GO" id="GO:0019957">
    <property type="term" value="F:C-C chemokine binding"/>
    <property type="evidence" value="ECO:0007669"/>
    <property type="project" value="TreeGrafter"/>
</dbReference>
<dbReference type="GO" id="GO:0009897">
    <property type="term" value="C:external side of plasma membrane"/>
    <property type="evidence" value="ECO:0007669"/>
    <property type="project" value="TreeGrafter"/>
</dbReference>
<dbReference type="InterPro" id="IPR000276">
    <property type="entry name" value="GPCR_Rhodpsn"/>
</dbReference>
<comment type="subcellular location">
    <subcellularLocation>
        <location evidence="1">Cell membrane</location>
        <topology evidence="1">Multi-pass membrane protein</topology>
    </subcellularLocation>
</comment>
<keyword evidence="3 9" id="KW-0812">Transmembrane</keyword>
<reference evidence="12" key="2">
    <citation type="submission" date="2025-09" db="UniProtKB">
        <authorList>
            <consortium name="Ensembl"/>
        </authorList>
    </citation>
    <scope>IDENTIFICATION</scope>
</reference>
<keyword evidence="7 9" id="KW-0675">Receptor</keyword>
<dbReference type="PRINTS" id="PR00237">
    <property type="entry name" value="GPCRRHODOPSN"/>
</dbReference>
<name>A0A8C6U4K8_9GOBI</name>
<dbReference type="InterPro" id="IPR000355">
    <property type="entry name" value="Chemokine_rcpt"/>
</dbReference>
<sequence length="279" mass="32402">MLCCRFEKLTTVTNLLLLNLVLSCLLFIVSMPFAAAELLLSHWPFGDVICKLVGSLYYLGFYSSVLFLTLLTFDRHLAVVYSLSAQRVRSRTYVLVSCAVVWILSALASIKPMILHKSFTNQLDDRAFCQDDPQGSSQLLWSVGFYTQLLFFFLLPLLVIIYCYTRIVCTVLSSQIVSKFKTVRLIFVLVLLFFICWTPYNIALLMYESANTPEEHRRWQVTLNVTQKFTHLYFCISPIFYTFVGRKYQNYFRMLLVRHFPGLKRHISISQISPTYMSS</sequence>
<evidence type="ECO:0000256" key="9">
    <source>
        <dbReference type="RuleBase" id="RU000688"/>
    </source>
</evidence>
<organism evidence="12 13">
    <name type="scientific">Neogobius melanostomus</name>
    <name type="common">round goby</name>
    <dbReference type="NCBI Taxonomy" id="47308"/>
    <lineage>
        <taxon>Eukaryota</taxon>
        <taxon>Metazoa</taxon>
        <taxon>Chordata</taxon>
        <taxon>Craniata</taxon>
        <taxon>Vertebrata</taxon>
        <taxon>Euteleostomi</taxon>
        <taxon>Actinopterygii</taxon>
        <taxon>Neopterygii</taxon>
        <taxon>Teleostei</taxon>
        <taxon>Neoteleostei</taxon>
        <taxon>Acanthomorphata</taxon>
        <taxon>Gobiaria</taxon>
        <taxon>Gobiiformes</taxon>
        <taxon>Gobioidei</taxon>
        <taxon>Gobiidae</taxon>
        <taxon>Benthophilinae</taxon>
        <taxon>Neogobiini</taxon>
        <taxon>Neogobius</taxon>
    </lineage>
</organism>
<dbReference type="GO" id="GO:0006955">
    <property type="term" value="P:immune response"/>
    <property type="evidence" value="ECO:0007669"/>
    <property type="project" value="TreeGrafter"/>
</dbReference>
<evidence type="ECO:0000256" key="1">
    <source>
        <dbReference type="ARBA" id="ARBA00004651"/>
    </source>
</evidence>
<dbReference type="PANTHER" id="PTHR10489">
    <property type="entry name" value="CELL ADHESION MOLECULE"/>
    <property type="match status" value="1"/>
</dbReference>
<dbReference type="Ensembl" id="ENSNMLT00000034676.1">
    <property type="protein sequence ID" value="ENSNMLP00000031115.1"/>
    <property type="gene ID" value="ENSNMLG00000019563.1"/>
</dbReference>
<feature type="transmembrane region" description="Helical" evidence="10">
    <location>
        <begin position="185"/>
        <end position="207"/>
    </location>
</feature>
<evidence type="ECO:0000259" key="11">
    <source>
        <dbReference type="PROSITE" id="PS50262"/>
    </source>
</evidence>
<evidence type="ECO:0000256" key="2">
    <source>
        <dbReference type="ARBA" id="ARBA00022475"/>
    </source>
</evidence>